<proteinExistence type="predicted"/>
<evidence type="ECO:0000313" key="1">
    <source>
        <dbReference type="EMBL" id="PXF43971.1"/>
    </source>
</evidence>
<sequence>MRLGRIRDLVIRSNRVLSLTPKYKPLYIVDFFGEKFLVLADLDAIHEVCMTRSLPKR</sequence>
<dbReference type="Proteomes" id="UP000247409">
    <property type="component" value="Unassembled WGS sequence"/>
</dbReference>
<keyword evidence="2" id="KW-1185">Reference proteome</keyword>
<gene>
    <name evidence="1" type="ORF">BWQ96_06281</name>
</gene>
<accession>A0A2V3IPF6</accession>
<name>A0A2V3IPF6_9FLOR</name>
<dbReference type="EMBL" id="NBIV01000106">
    <property type="protein sequence ID" value="PXF43971.1"/>
    <property type="molecule type" value="Genomic_DNA"/>
</dbReference>
<dbReference type="AlphaFoldDB" id="A0A2V3IPF6"/>
<organism evidence="1 2">
    <name type="scientific">Gracilariopsis chorda</name>
    <dbReference type="NCBI Taxonomy" id="448386"/>
    <lineage>
        <taxon>Eukaryota</taxon>
        <taxon>Rhodophyta</taxon>
        <taxon>Florideophyceae</taxon>
        <taxon>Rhodymeniophycidae</taxon>
        <taxon>Gracilariales</taxon>
        <taxon>Gracilariaceae</taxon>
        <taxon>Gracilariopsis</taxon>
    </lineage>
</organism>
<protein>
    <submittedName>
        <fullName evidence="1">Uncharacterized protein</fullName>
    </submittedName>
</protein>
<comment type="caution">
    <text evidence="1">The sequence shown here is derived from an EMBL/GenBank/DDBJ whole genome shotgun (WGS) entry which is preliminary data.</text>
</comment>
<reference evidence="1 2" key="1">
    <citation type="journal article" date="2018" name="Mol. Biol. Evol.">
        <title>Analysis of the draft genome of the red seaweed Gracilariopsis chorda provides insights into genome size evolution in Rhodophyta.</title>
        <authorList>
            <person name="Lee J."/>
            <person name="Yang E.C."/>
            <person name="Graf L."/>
            <person name="Yang J.H."/>
            <person name="Qiu H."/>
            <person name="Zel Zion U."/>
            <person name="Chan C.X."/>
            <person name="Stephens T.G."/>
            <person name="Weber A.P.M."/>
            <person name="Boo G.H."/>
            <person name="Boo S.M."/>
            <person name="Kim K.M."/>
            <person name="Shin Y."/>
            <person name="Jung M."/>
            <person name="Lee S.J."/>
            <person name="Yim H.S."/>
            <person name="Lee J.H."/>
            <person name="Bhattacharya D."/>
            <person name="Yoon H.S."/>
        </authorList>
    </citation>
    <scope>NUCLEOTIDE SEQUENCE [LARGE SCALE GENOMIC DNA]</scope>
    <source>
        <strain evidence="1 2">SKKU-2015</strain>
        <tissue evidence="1">Whole body</tissue>
    </source>
</reference>
<evidence type="ECO:0000313" key="2">
    <source>
        <dbReference type="Proteomes" id="UP000247409"/>
    </source>
</evidence>